<comment type="catalytic activity">
    <reaction evidence="15">
        <text>L-tyrosyl-[protein] + ATP = O-phospho-L-tyrosyl-[protein] + ADP + H(+)</text>
        <dbReference type="Rhea" id="RHEA:10596"/>
        <dbReference type="Rhea" id="RHEA-COMP:10136"/>
        <dbReference type="Rhea" id="RHEA-COMP:20101"/>
        <dbReference type="ChEBI" id="CHEBI:15378"/>
        <dbReference type="ChEBI" id="CHEBI:30616"/>
        <dbReference type="ChEBI" id="CHEBI:46858"/>
        <dbReference type="ChEBI" id="CHEBI:61978"/>
        <dbReference type="ChEBI" id="CHEBI:456216"/>
        <dbReference type="EC" id="2.7.10.2"/>
    </reaction>
</comment>
<dbReference type="OrthoDB" id="9794577at2"/>
<evidence type="ECO:0000256" key="10">
    <source>
        <dbReference type="ARBA" id="ARBA00022777"/>
    </source>
</evidence>
<dbReference type="InterPro" id="IPR025669">
    <property type="entry name" value="AAA_dom"/>
</dbReference>
<evidence type="ECO:0000256" key="12">
    <source>
        <dbReference type="ARBA" id="ARBA00022989"/>
    </source>
</evidence>
<keyword evidence="12 16" id="KW-1133">Transmembrane helix</keyword>
<dbReference type="InterPro" id="IPR027417">
    <property type="entry name" value="P-loop_NTPase"/>
</dbReference>
<evidence type="ECO:0000256" key="9">
    <source>
        <dbReference type="ARBA" id="ARBA00022741"/>
    </source>
</evidence>
<dbReference type="InterPro" id="IPR003856">
    <property type="entry name" value="LPS_length_determ_N"/>
</dbReference>
<evidence type="ECO:0000313" key="21">
    <source>
        <dbReference type="Proteomes" id="UP000294419"/>
    </source>
</evidence>
<dbReference type="RefSeq" id="WP_133438732.1">
    <property type="nucleotide sequence ID" value="NZ_CP037954.1"/>
</dbReference>
<dbReference type="Pfam" id="PF02706">
    <property type="entry name" value="Wzz"/>
    <property type="match status" value="1"/>
</dbReference>
<sequence length="787" mass="87720">MSQIPSAEVEASTDINLNEIIKPYINKWWWFIFSVCAFLALAIFYIKIATPVYSIKSTALIKDTKKTPSADMGMLSQLGGFGSVGTNSIENEIEVLKSKKLMHDVVADLGLQTSVINKNGLRTNELYGKTSPVLIQLISEKPYDERTIKPIILKISGDKLEVSSEEFPKTIVATYKKTISLPYANIMILKNPAYEPSEMVELGELQIRYLPTDATINSFQKMTKVDLVNKDATVLELSIDYANVAKGKQVINKLVEAYNSDAINDKNSESRKTKDFIDERIGIIASELGEVESQKEQFKVANKITDIPTEASLTLGSSATARARILETETQLQLTNDLISYMSKLGSNQTLPSSVGLSNPTASANINAYNQLILERNSLLENATPQNPVVADLSKQITVLRSSVLDGLVKNRVALETARNQIGGEQNVINTKIAKIPAQEKLFRSIERQQQIKENLYLLLLQKREEAAISLAITAPKARIIDTAYASEKPVSPKKMIVLGASLLLGILMPLSYIYLRELFNNKIRSKHDLEKLSHAPILGELPSVGKGQNELVEMNDLSPMAEAFRILITNMTFMLPRKEKGKVVFVTSTIKGEGKTFVSVNLALTIASPKNKVIIIGSDIRNPQLQRYDPAKKGSDGLTEFLYNENEKIEDIIHVSLFNKYCDIIYSGSIPPNPTELLSNGRYEMLINELKILYDYIIIDTAPLMLVTDTLITSYLADATLYVTRSGITEKPLIEFANKQIDSKKIKNAAFVLNDVDKDYFGYGNKYGYGYSAQEQSLWQKIKDKF</sequence>
<keyword evidence="13 16" id="KW-0472">Membrane</keyword>
<comment type="subcellular location">
    <subcellularLocation>
        <location evidence="1">Cell inner membrane</location>
        <topology evidence="1">Multi-pass membrane protein</topology>
    </subcellularLocation>
</comment>
<evidence type="ECO:0000259" key="19">
    <source>
        <dbReference type="Pfam" id="PF13807"/>
    </source>
</evidence>
<dbReference type="InterPro" id="IPR050445">
    <property type="entry name" value="Bact_polysacc_biosynth/exp"/>
</dbReference>
<keyword evidence="8 16" id="KW-0812">Transmembrane</keyword>
<dbReference type="GO" id="GO:0005886">
    <property type="term" value="C:plasma membrane"/>
    <property type="evidence" value="ECO:0007669"/>
    <property type="project" value="UniProtKB-SubCell"/>
</dbReference>
<dbReference type="Pfam" id="PF13614">
    <property type="entry name" value="AAA_31"/>
    <property type="match status" value="1"/>
</dbReference>
<evidence type="ECO:0000256" key="14">
    <source>
        <dbReference type="ARBA" id="ARBA00023137"/>
    </source>
</evidence>
<keyword evidence="10 20" id="KW-0418">Kinase</keyword>
<feature type="transmembrane region" description="Helical" evidence="16">
    <location>
        <begin position="496"/>
        <end position="516"/>
    </location>
</feature>
<comment type="similarity">
    <text evidence="2">Belongs to the CpsD/CapB family.</text>
</comment>
<evidence type="ECO:0000259" key="17">
    <source>
        <dbReference type="Pfam" id="PF02706"/>
    </source>
</evidence>
<evidence type="ECO:0000256" key="6">
    <source>
        <dbReference type="ARBA" id="ARBA00022519"/>
    </source>
</evidence>
<comment type="similarity">
    <text evidence="3">Belongs to the etk/wzc family.</text>
</comment>
<evidence type="ECO:0000256" key="2">
    <source>
        <dbReference type="ARBA" id="ARBA00007316"/>
    </source>
</evidence>
<evidence type="ECO:0000256" key="8">
    <source>
        <dbReference type="ARBA" id="ARBA00022692"/>
    </source>
</evidence>
<keyword evidence="21" id="KW-1185">Reference proteome</keyword>
<dbReference type="GO" id="GO:0005524">
    <property type="term" value="F:ATP binding"/>
    <property type="evidence" value="ECO:0007669"/>
    <property type="project" value="UniProtKB-KW"/>
</dbReference>
<feature type="domain" description="Polysaccharide chain length determinant N-terminal" evidence="17">
    <location>
        <begin position="14"/>
        <end position="109"/>
    </location>
</feature>
<dbReference type="GO" id="GO:0004715">
    <property type="term" value="F:non-membrane spanning protein tyrosine kinase activity"/>
    <property type="evidence" value="ECO:0007669"/>
    <property type="project" value="UniProtKB-EC"/>
</dbReference>
<keyword evidence="5" id="KW-1003">Cell membrane</keyword>
<gene>
    <name evidence="20" type="primary">ptk</name>
    <name evidence="20" type="ORF">NBC122_00361</name>
</gene>
<dbReference type="InterPro" id="IPR005702">
    <property type="entry name" value="Wzc-like_C"/>
</dbReference>
<keyword evidence="11" id="KW-0067">ATP-binding</keyword>
<dbReference type="EC" id="2.7.10.2" evidence="4"/>
<evidence type="ECO:0000256" key="13">
    <source>
        <dbReference type="ARBA" id="ARBA00023136"/>
    </source>
</evidence>
<dbReference type="PANTHER" id="PTHR32309:SF13">
    <property type="entry name" value="FERRIC ENTEROBACTIN TRANSPORT PROTEIN FEPE"/>
    <property type="match status" value="1"/>
</dbReference>
<proteinExistence type="inferred from homology"/>
<keyword evidence="7 20" id="KW-0808">Transferase</keyword>
<accession>A0A4P6ZCI1</accession>
<keyword evidence="14" id="KW-0829">Tyrosine-protein kinase</keyword>
<evidence type="ECO:0000256" key="16">
    <source>
        <dbReference type="SAM" id="Phobius"/>
    </source>
</evidence>
<keyword evidence="6" id="KW-0997">Cell inner membrane</keyword>
<evidence type="ECO:0000259" key="18">
    <source>
        <dbReference type="Pfam" id="PF13614"/>
    </source>
</evidence>
<evidence type="ECO:0000256" key="11">
    <source>
        <dbReference type="ARBA" id="ARBA00022840"/>
    </source>
</evidence>
<dbReference type="Pfam" id="PF13807">
    <property type="entry name" value="GNVR"/>
    <property type="match status" value="1"/>
</dbReference>
<reference evidence="20 21" key="1">
    <citation type="submission" date="2019-03" db="EMBL/GenBank/DDBJ databases">
        <authorList>
            <person name="Kim H."/>
            <person name="Yu S.-M."/>
        </authorList>
    </citation>
    <scope>NUCLEOTIDE SEQUENCE [LARGE SCALE GENOMIC DNA]</scope>
    <source>
        <strain evidence="20 21">NBC122</strain>
    </source>
</reference>
<evidence type="ECO:0000313" key="20">
    <source>
        <dbReference type="EMBL" id="QBO57210.1"/>
    </source>
</evidence>
<feature type="transmembrane region" description="Helical" evidence="16">
    <location>
        <begin position="28"/>
        <end position="46"/>
    </location>
</feature>
<dbReference type="PANTHER" id="PTHR32309">
    <property type="entry name" value="TYROSINE-PROTEIN KINASE"/>
    <property type="match status" value="1"/>
</dbReference>
<dbReference type="AlphaFoldDB" id="A0A4P6ZCI1"/>
<organism evidence="20 21">
    <name type="scientific">Chryseobacterium salivictor</name>
    <dbReference type="NCBI Taxonomy" id="2547600"/>
    <lineage>
        <taxon>Bacteria</taxon>
        <taxon>Pseudomonadati</taxon>
        <taxon>Bacteroidota</taxon>
        <taxon>Flavobacteriia</taxon>
        <taxon>Flavobacteriales</taxon>
        <taxon>Weeksellaceae</taxon>
        <taxon>Chryseobacterium group</taxon>
        <taxon>Chryseobacterium</taxon>
    </lineage>
</organism>
<dbReference type="Gene3D" id="3.40.50.300">
    <property type="entry name" value="P-loop containing nucleotide triphosphate hydrolases"/>
    <property type="match status" value="1"/>
</dbReference>
<dbReference type="KEGG" id="csal:NBC122_00361"/>
<feature type="domain" description="AAA" evidence="18">
    <location>
        <begin position="584"/>
        <end position="710"/>
    </location>
</feature>
<dbReference type="NCBIfam" id="TIGR01007">
    <property type="entry name" value="eps_fam"/>
    <property type="match status" value="1"/>
</dbReference>
<evidence type="ECO:0000256" key="4">
    <source>
        <dbReference type="ARBA" id="ARBA00011903"/>
    </source>
</evidence>
<evidence type="ECO:0000256" key="1">
    <source>
        <dbReference type="ARBA" id="ARBA00004429"/>
    </source>
</evidence>
<dbReference type="EMBL" id="CP037954">
    <property type="protein sequence ID" value="QBO57210.1"/>
    <property type="molecule type" value="Genomic_DNA"/>
</dbReference>
<evidence type="ECO:0000256" key="5">
    <source>
        <dbReference type="ARBA" id="ARBA00022475"/>
    </source>
</evidence>
<keyword evidence="9" id="KW-0547">Nucleotide-binding</keyword>
<dbReference type="InterPro" id="IPR032807">
    <property type="entry name" value="GNVR"/>
</dbReference>
<name>A0A4P6ZCI1_9FLAO</name>
<dbReference type="CDD" id="cd05387">
    <property type="entry name" value="BY-kinase"/>
    <property type="match status" value="1"/>
</dbReference>
<evidence type="ECO:0000256" key="7">
    <source>
        <dbReference type="ARBA" id="ARBA00022679"/>
    </source>
</evidence>
<dbReference type="SUPFAM" id="SSF52540">
    <property type="entry name" value="P-loop containing nucleoside triphosphate hydrolases"/>
    <property type="match status" value="1"/>
</dbReference>
<evidence type="ECO:0000256" key="3">
    <source>
        <dbReference type="ARBA" id="ARBA00008883"/>
    </source>
</evidence>
<protein>
    <recommendedName>
        <fullName evidence="4">non-specific protein-tyrosine kinase</fullName>
        <ecNumber evidence="4">2.7.10.2</ecNumber>
    </recommendedName>
</protein>
<evidence type="ECO:0000256" key="15">
    <source>
        <dbReference type="ARBA" id="ARBA00051245"/>
    </source>
</evidence>
<dbReference type="Proteomes" id="UP000294419">
    <property type="component" value="Chromosome"/>
</dbReference>
<feature type="domain" description="Tyrosine-protein kinase G-rich" evidence="19">
    <location>
        <begin position="443"/>
        <end position="518"/>
    </location>
</feature>